<dbReference type="InterPro" id="IPR050716">
    <property type="entry name" value="MAGUK"/>
</dbReference>
<comment type="caution">
    <text evidence="2">The sequence shown here is derived from an EMBL/GenBank/DDBJ whole genome shotgun (WGS) entry which is preliminary data.</text>
</comment>
<dbReference type="InterPro" id="IPR027417">
    <property type="entry name" value="P-loop_NTPase"/>
</dbReference>
<dbReference type="InterPro" id="IPR008144">
    <property type="entry name" value="Guanylate_kin-like_dom"/>
</dbReference>
<dbReference type="PANTHER" id="PTHR23122">
    <property type="entry name" value="MEMBRANE-ASSOCIATED GUANYLATE KINASE MAGUK"/>
    <property type="match status" value="1"/>
</dbReference>
<reference evidence="2 3" key="1">
    <citation type="submission" date="2024-05" db="EMBL/GenBank/DDBJ databases">
        <title>Genome sequencing and assembly of Indian major carp, Cirrhinus mrigala (Hamilton, 1822).</title>
        <authorList>
            <person name="Mohindra V."/>
            <person name="Chowdhury L.M."/>
            <person name="Lal K."/>
            <person name="Jena J.K."/>
        </authorList>
    </citation>
    <scope>NUCLEOTIDE SEQUENCE [LARGE SCALE GENOMIC DNA]</scope>
    <source>
        <strain evidence="2">CM1030</strain>
        <tissue evidence="2">Blood</tissue>
    </source>
</reference>
<evidence type="ECO:0000313" key="2">
    <source>
        <dbReference type="EMBL" id="KAL0197685.1"/>
    </source>
</evidence>
<dbReference type="AlphaFoldDB" id="A0ABD0RGL7"/>
<sequence length="55" mass="6365">DAELKRTVDESGKIQRVYGHYFDLTIVNDDLEQAYRNLKTSLERLKGAQQWVPVG</sequence>
<dbReference type="EMBL" id="JAMKFB020000003">
    <property type="protein sequence ID" value="KAL0197685.1"/>
    <property type="molecule type" value="Genomic_DNA"/>
</dbReference>
<dbReference type="Pfam" id="PF00625">
    <property type="entry name" value="Guanylate_kin"/>
    <property type="match status" value="1"/>
</dbReference>
<keyword evidence="3" id="KW-1185">Reference proteome</keyword>
<feature type="domain" description="Guanylate kinase-like" evidence="1">
    <location>
        <begin position="1"/>
        <end position="43"/>
    </location>
</feature>
<dbReference type="Gene3D" id="3.40.50.300">
    <property type="entry name" value="P-loop containing nucleotide triphosphate hydrolases"/>
    <property type="match status" value="1"/>
</dbReference>
<gene>
    <name evidence="2" type="ORF">M9458_006225</name>
</gene>
<evidence type="ECO:0000259" key="1">
    <source>
        <dbReference type="PROSITE" id="PS50052"/>
    </source>
</evidence>
<feature type="non-terminal residue" evidence="2">
    <location>
        <position position="55"/>
    </location>
</feature>
<dbReference type="InterPro" id="IPR008145">
    <property type="entry name" value="GK/Ca_channel_bsu"/>
</dbReference>
<name>A0ABD0RGL7_CIRMR</name>
<dbReference type="PROSITE" id="PS50052">
    <property type="entry name" value="GUANYLATE_KINASE_2"/>
    <property type="match status" value="1"/>
</dbReference>
<protein>
    <recommendedName>
        <fullName evidence="1">Guanylate kinase-like domain-containing protein</fullName>
    </recommendedName>
</protein>
<dbReference type="Proteomes" id="UP001529510">
    <property type="component" value="Unassembled WGS sequence"/>
</dbReference>
<proteinExistence type="predicted"/>
<evidence type="ECO:0000313" key="3">
    <source>
        <dbReference type="Proteomes" id="UP001529510"/>
    </source>
</evidence>
<feature type="non-terminal residue" evidence="2">
    <location>
        <position position="1"/>
    </location>
</feature>
<accession>A0ABD0RGL7</accession>
<dbReference type="SUPFAM" id="SSF52540">
    <property type="entry name" value="P-loop containing nucleoside triphosphate hydrolases"/>
    <property type="match status" value="1"/>
</dbReference>
<organism evidence="2 3">
    <name type="scientific">Cirrhinus mrigala</name>
    <name type="common">Mrigala</name>
    <dbReference type="NCBI Taxonomy" id="683832"/>
    <lineage>
        <taxon>Eukaryota</taxon>
        <taxon>Metazoa</taxon>
        <taxon>Chordata</taxon>
        <taxon>Craniata</taxon>
        <taxon>Vertebrata</taxon>
        <taxon>Euteleostomi</taxon>
        <taxon>Actinopterygii</taxon>
        <taxon>Neopterygii</taxon>
        <taxon>Teleostei</taxon>
        <taxon>Ostariophysi</taxon>
        <taxon>Cypriniformes</taxon>
        <taxon>Cyprinidae</taxon>
        <taxon>Labeoninae</taxon>
        <taxon>Labeonini</taxon>
        <taxon>Cirrhinus</taxon>
    </lineage>
</organism>